<dbReference type="EMBL" id="WTXG01000128">
    <property type="protein sequence ID" value="KAI0292206.1"/>
    <property type="molecule type" value="Genomic_DNA"/>
</dbReference>
<feature type="signal peptide" evidence="3">
    <location>
        <begin position="1"/>
        <end position="18"/>
    </location>
</feature>
<dbReference type="Proteomes" id="UP001203297">
    <property type="component" value="Unassembled WGS sequence"/>
</dbReference>
<accession>A0AAD4QJM3</accession>
<dbReference type="InterPro" id="IPR008397">
    <property type="entry name" value="Alginate_lyase_dom"/>
</dbReference>
<evidence type="ECO:0000256" key="1">
    <source>
        <dbReference type="ARBA" id="ARBA00022729"/>
    </source>
</evidence>
<name>A0AAD4QJM3_9AGAM</name>
<dbReference type="InterPro" id="IPR008929">
    <property type="entry name" value="Chondroitin_lyas"/>
</dbReference>
<comment type="caution">
    <text evidence="5">The sequence shown here is derived from an EMBL/GenBank/DDBJ whole genome shotgun (WGS) entry which is preliminary data.</text>
</comment>
<evidence type="ECO:0000313" key="5">
    <source>
        <dbReference type="EMBL" id="KAI0292206.1"/>
    </source>
</evidence>
<dbReference type="GO" id="GO:0016829">
    <property type="term" value="F:lyase activity"/>
    <property type="evidence" value="ECO:0007669"/>
    <property type="project" value="UniProtKB-KW"/>
</dbReference>
<dbReference type="GO" id="GO:0042597">
    <property type="term" value="C:periplasmic space"/>
    <property type="evidence" value="ECO:0007669"/>
    <property type="project" value="InterPro"/>
</dbReference>
<protein>
    <submittedName>
        <fullName evidence="5">Chondroitin AC/alginate lyase</fullName>
    </submittedName>
</protein>
<keyword evidence="2 5" id="KW-0456">Lyase</keyword>
<dbReference type="Pfam" id="PF05426">
    <property type="entry name" value="Alginate_lyase"/>
    <property type="match status" value="1"/>
</dbReference>
<feature type="chain" id="PRO_5042149677" evidence="3">
    <location>
        <begin position="19"/>
        <end position="424"/>
    </location>
</feature>
<keyword evidence="6" id="KW-1185">Reference proteome</keyword>
<dbReference type="SUPFAM" id="SSF48230">
    <property type="entry name" value="Chondroitin AC/alginate lyase"/>
    <property type="match status" value="1"/>
</dbReference>
<gene>
    <name evidence="5" type="ORF">B0F90DRAFT_1823101</name>
</gene>
<dbReference type="Gene3D" id="1.50.10.100">
    <property type="entry name" value="Chondroitin AC/alginate lyase"/>
    <property type="match status" value="1"/>
</dbReference>
<organism evidence="5 6">
    <name type="scientific">Multifurca ochricompacta</name>
    <dbReference type="NCBI Taxonomy" id="376703"/>
    <lineage>
        <taxon>Eukaryota</taxon>
        <taxon>Fungi</taxon>
        <taxon>Dikarya</taxon>
        <taxon>Basidiomycota</taxon>
        <taxon>Agaricomycotina</taxon>
        <taxon>Agaricomycetes</taxon>
        <taxon>Russulales</taxon>
        <taxon>Russulaceae</taxon>
        <taxon>Multifurca</taxon>
    </lineage>
</organism>
<reference evidence="5" key="1">
    <citation type="journal article" date="2022" name="New Phytol.">
        <title>Evolutionary transition to the ectomycorrhizal habit in the genomes of a hyperdiverse lineage of mushroom-forming fungi.</title>
        <authorList>
            <person name="Looney B."/>
            <person name="Miyauchi S."/>
            <person name="Morin E."/>
            <person name="Drula E."/>
            <person name="Courty P.E."/>
            <person name="Kohler A."/>
            <person name="Kuo A."/>
            <person name="LaButti K."/>
            <person name="Pangilinan J."/>
            <person name="Lipzen A."/>
            <person name="Riley R."/>
            <person name="Andreopoulos W."/>
            <person name="He G."/>
            <person name="Johnson J."/>
            <person name="Nolan M."/>
            <person name="Tritt A."/>
            <person name="Barry K.W."/>
            <person name="Grigoriev I.V."/>
            <person name="Nagy L.G."/>
            <person name="Hibbett D."/>
            <person name="Henrissat B."/>
            <person name="Matheny P.B."/>
            <person name="Labbe J."/>
            <person name="Martin F.M."/>
        </authorList>
    </citation>
    <scope>NUCLEOTIDE SEQUENCE</scope>
    <source>
        <strain evidence="5">BPL690</strain>
    </source>
</reference>
<evidence type="ECO:0000259" key="4">
    <source>
        <dbReference type="Pfam" id="PF05426"/>
    </source>
</evidence>
<keyword evidence="1 3" id="KW-0732">Signal</keyword>
<evidence type="ECO:0000313" key="6">
    <source>
        <dbReference type="Proteomes" id="UP001203297"/>
    </source>
</evidence>
<proteinExistence type="predicted"/>
<dbReference type="AlphaFoldDB" id="A0AAD4QJM3"/>
<feature type="domain" description="Alginate lyase" evidence="4">
    <location>
        <begin position="68"/>
        <end position="359"/>
    </location>
</feature>
<evidence type="ECO:0000256" key="3">
    <source>
        <dbReference type="SAM" id="SignalP"/>
    </source>
</evidence>
<sequence length="424" mass="46382">MVYLRAIVLSLLAVHSLADLNAGFSSYDNDFIEPSYILNKNWNATTSVAQESIVQWADFLAAQGPWSVTTSKPFLAPSNNTHDYLSWSPYWWPNCTGVGNTTELTPQQIWATCPYYPRDGEFNPDIRTVNNTGAFSALSDAVFYNALAWATNGSSRYAFNVASWINTWFLAPDTYMNPNLNYAQVVRGPGSGANLGTHTGVLDLKCMAKVVNAVLVLRAGKAPEWTDAIDTGLVSWTKTYIGWLTSSPIALGEATAANNHGSFYYNQLAALQILVNDIAGANATLQKYFSTLYLKQVDASGEQSQPFEAARTRPYHYRSYNLAAMITNARLAAHVGFNAWNLTTSAGGTIKAALDFTMKVPPGDEPASELFYSVGAGAAVYGDPDGGYAAFLARSEQDYPAQPWFFWNQPLSDSGWFGRGYHGK</sequence>
<evidence type="ECO:0000256" key="2">
    <source>
        <dbReference type="ARBA" id="ARBA00023239"/>
    </source>
</evidence>